<dbReference type="InterPro" id="IPR036388">
    <property type="entry name" value="WH-like_DNA-bd_sf"/>
</dbReference>
<dbReference type="InterPro" id="IPR016032">
    <property type="entry name" value="Sig_transdc_resp-reg_C-effctor"/>
</dbReference>
<sequence>MTLLPMASLVFYCHKATGHTMKLTTYPYSDLFSLRQIEILRRLALGFSNQEIGLQLYLSEKTVRNQLCVIYATLGVANRVHATRWALRAGLVGLEPSVNELDVLKVAPTEQASYDGVDRSAI</sequence>
<gene>
    <name evidence="5" type="ORF">ACFO0D_18535</name>
</gene>
<dbReference type="RefSeq" id="WP_380063307.1">
    <property type="nucleotide sequence ID" value="NZ_JBHSEI010000015.1"/>
</dbReference>
<dbReference type="PANTHER" id="PTHR44688">
    <property type="entry name" value="DNA-BINDING TRANSCRIPTIONAL ACTIVATOR DEVR_DOSR"/>
    <property type="match status" value="1"/>
</dbReference>
<evidence type="ECO:0000256" key="3">
    <source>
        <dbReference type="ARBA" id="ARBA00023163"/>
    </source>
</evidence>
<protein>
    <submittedName>
        <fullName evidence="5">LuxR C-terminal-related transcriptional regulator</fullName>
    </submittedName>
</protein>
<keyword evidence="1" id="KW-0805">Transcription regulation</keyword>
<dbReference type="Proteomes" id="UP001595952">
    <property type="component" value="Unassembled WGS sequence"/>
</dbReference>
<keyword evidence="3" id="KW-0804">Transcription</keyword>
<evidence type="ECO:0000259" key="4">
    <source>
        <dbReference type="PROSITE" id="PS50043"/>
    </source>
</evidence>
<comment type="caution">
    <text evidence="5">The sequence shown here is derived from an EMBL/GenBank/DDBJ whole genome shotgun (WGS) entry which is preliminary data.</text>
</comment>
<feature type="domain" description="HTH luxR-type" evidence="4">
    <location>
        <begin position="27"/>
        <end position="90"/>
    </location>
</feature>
<organism evidence="5 6">
    <name type="scientific">Deinococcus hohokamensis</name>
    <dbReference type="NCBI Taxonomy" id="309883"/>
    <lineage>
        <taxon>Bacteria</taxon>
        <taxon>Thermotogati</taxon>
        <taxon>Deinococcota</taxon>
        <taxon>Deinococci</taxon>
        <taxon>Deinococcales</taxon>
        <taxon>Deinococcaceae</taxon>
        <taxon>Deinococcus</taxon>
    </lineage>
</organism>
<dbReference type="CDD" id="cd06170">
    <property type="entry name" value="LuxR_C_like"/>
    <property type="match status" value="1"/>
</dbReference>
<dbReference type="Pfam" id="PF00196">
    <property type="entry name" value="GerE"/>
    <property type="match status" value="1"/>
</dbReference>
<dbReference type="SMART" id="SM00421">
    <property type="entry name" value="HTH_LUXR"/>
    <property type="match status" value="1"/>
</dbReference>
<evidence type="ECO:0000256" key="2">
    <source>
        <dbReference type="ARBA" id="ARBA00023125"/>
    </source>
</evidence>
<evidence type="ECO:0000313" key="5">
    <source>
        <dbReference type="EMBL" id="MFC4640331.1"/>
    </source>
</evidence>
<evidence type="ECO:0000313" key="6">
    <source>
        <dbReference type="Proteomes" id="UP001595952"/>
    </source>
</evidence>
<keyword evidence="6" id="KW-1185">Reference proteome</keyword>
<dbReference type="EMBL" id="JBHSEI010000015">
    <property type="protein sequence ID" value="MFC4640331.1"/>
    <property type="molecule type" value="Genomic_DNA"/>
</dbReference>
<dbReference type="PRINTS" id="PR00038">
    <property type="entry name" value="HTHLUXR"/>
</dbReference>
<dbReference type="PANTHER" id="PTHR44688:SF16">
    <property type="entry name" value="DNA-BINDING TRANSCRIPTIONAL ACTIVATOR DEVR_DOSR"/>
    <property type="match status" value="1"/>
</dbReference>
<dbReference type="PROSITE" id="PS50043">
    <property type="entry name" value="HTH_LUXR_2"/>
    <property type="match status" value="1"/>
</dbReference>
<dbReference type="SUPFAM" id="SSF46894">
    <property type="entry name" value="C-terminal effector domain of the bipartite response regulators"/>
    <property type="match status" value="1"/>
</dbReference>
<proteinExistence type="predicted"/>
<evidence type="ECO:0000256" key="1">
    <source>
        <dbReference type="ARBA" id="ARBA00023015"/>
    </source>
</evidence>
<dbReference type="InterPro" id="IPR000792">
    <property type="entry name" value="Tscrpt_reg_LuxR_C"/>
</dbReference>
<keyword evidence="2" id="KW-0238">DNA-binding</keyword>
<reference evidence="6" key="1">
    <citation type="journal article" date="2019" name="Int. J. Syst. Evol. Microbiol.">
        <title>The Global Catalogue of Microorganisms (GCM) 10K type strain sequencing project: providing services to taxonomists for standard genome sequencing and annotation.</title>
        <authorList>
            <consortium name="The Broad Institute Genomics Platform"/>
            <consortium name="The Broad Institute Genome Sequencing Center for Infectious Disease"/>
            <person name="Wu L."/>
            <person name="Ma J."/>
        </authorList>
    </citation>
    <scope>NUCLEOTIDE SEQUENCE [LARGE SCALE GENOMIC DNA]</scope>
    <source>
        <strain evidence="6">CCUG 55995</strain>
    </source>
</reference>
<dbReference type="Gene3D" id="1.10.10.10">
    <property type="entry name" value="Winged helix-like DNA-binding domain superfamily/Winged helix DNA-binding domain"/>
    <property type="match status" value="1"/>
</dbReference>
<name>A0ABV9IDE1_9DEIO</name>
<accession>A0ABV9IDE1</accession>